<reference evidence="3" key="1">
    <citation type="submission" date="2018-05" db="EMBL/GenBank/DDBJ databases">
        <authorList>
            <person name="Lu D."/>
        </authorList>
    </citation>
    <scope>NUCLEOTIDE SEQUENCE [LARGE SCALE GENOMIC DNA]</scope>
    <source>
        <strain evidence="3">F01</strain>
    </source>
</reference>
<evidence type="ECO:0000313" key="2">
    <source>
        <dbReference type="EMBL" id="PXX91645.1"/>
    </source>
</evidence>
<dbReference type="AlphaFoldDB" id="A0A2V3ZL46"/>
<protein>
    <recommendedName>
        <fullName evidence="4">Glycine zipper domain-containing protein</fullName>
    </recommendedName>
</protein>
<dbReference type="EMBL" id="QFWX01000003">
    <property type="protein sequence ID" value="PXX91645.1"/>
    <property type="molecule type" value="Genomic_DNA"/>
</dbReference>
<dbReference type="RefSeq" id="WP_114612526.1">
    <property type="nucleotide sequence ID" value="NZ_QFWX01000003.1"/>
</dbReference>
<accession>A0A2V3ZL46</accession>
<dbReference type="Proteomes" id="UP000253987">
    <property type="component" value="Unassembled WGS sequence"/>
</dbReference>
<reference evidence="2 3" key="2">
    <citation type="submission" date="2018-06" db="EMBL/GenBank/DDBJ databases">
        <title>Marinobactersediminissp. nov, a moderately halophilic bacterium isolated from marine solar saltern.</title>
        <authorList>
            <person name="Zhang Y."/>
        </authorList>
    </citation>
    <scope>NUCLEOTIDE SEQUENCE [LARGE SCALE GENOMIC DNA]</scope>
    <source>
        <strain evidence="2 3">F01</strain>
    </source>
</reference>
<keyword evidence="3" id="KW-1185">Reference proteome</keyword>
<dbReference type="OrthoDB" id="6369218at2"/>
<organism evidence="2 3">
    <name type="scientific">Marinobacter vulgaris</name>
    <dbReference type="NCBI Taxonomy" id="1928331"/>
    <lineage>
        <taxon>Bacteria</taxon>
        <taxon>Pseudomonadati</taxon>
        <taxon>Pseudomonadota</taxon>
        <taxon>Gammaproteobacteria</taxon>
        <taxon>Pseudomonadales</taxon>
        <taxon>Marinobacteraceae</taxon>
        <taxon>Marinobacter</taxon>
    </lineage>
</organism>
<evidence type="ECO:0008006" key="4">
    <source>
        <dbReference type="Google" id="ProtNLM"/>
    </source>
</evidence>
<sequence>MALIIAGRLEDQDKAEELTQALQHAGISKKKVSVFFVNPEGQHHNLPFGGDENHSPGASEAGKGAWIGAGAGAAAGAAIGSTGGTVGSFIGAGVGAYAGSLTGAVTKTDDKPEYDADTAKEQGPVTDRKSGLHVAAELSREQKDKVAELIRDHGGEDVEEADGKIEDSHWLDFDPTKPIRLVS</sequence>
<proteinExistence type="predicted"/>
<name>A0A2V3ZL46_9GAMM</name>
<feature type="compositionally biased region" description="Basic and acidic residues" evidence="1">
    <location>
        <begin position="107"/>
        <end position="130"/>
    </location>
</feature>
<comment type="caution">
    <text evidence="2">The sequence shown here is derived from an EMBL/GenBank/DDBJ whole genome shotgun (WGS) entry which is preliminary data.</text>
</comment>
<feature type="region of interest" description="Disordered" evidence="1">
    <location>
        <begin position="105"/>
        <end position="140"/>
    </location>
</feature>
<evidence type="ECO:0000256" key="1">
    <source>
        <dbReference type="SAM" id="MobiDB-lite"/>
    </source>
</evidence>
<gene>
    <name evidence="2" type="ORF">DIT71_07160</name>
</gene>
<evidence type="ECO:0000313" key="3">
    <source>
        <dbReference type="Proteomes" id="UP000253987"/>
    </source>
</evidence>